<evidence type="ECO:0000313" key="2">
    <source>
        <dbReference type="Proteomes" id="UP001056120"/>
    </source>
</evidence>
<protein>
    <submittedName>
        <fullName evidence="1">Uncharacterized protein</fullName>
    </submittedName>
</protein>
<dbReference type="Proteomes" id="UP001056120">
    <property type="component" value="Linkage Group LG09"/>
</dbReference>
<reference evidence="2" key="1">
    <citation type="journal article" date="2022" name="Mol. Ecol. Resour.">
        <title>The genomes of chicory, endive, great burdock and yacon provide insights into Asteraceae palaeo-polyploidization history and plant inulin production.</title>
        <authorList>
            <person name="Fan W."/>
            <person name="Wang S."/>
            <person name="Wang H."/>
            <person name="Wang A."/>
            <person name="Jiang F."/>
            <person name="Liu H."/>
            <person name="Zhao H."/>
            <person name="Xu D."/>
            <person name="Zhang Y."/>
        </authorList>
    </citation>
    <scope>NUCLEOTIDE SEQUENCE [LARGE SCALE GENOMIC DNA]</scope>
    <source>
        <strain evidence="2">cv. Yunnan</strain>
    </source>
</reference>
<keyword evidence="2" id="KW-1185">Reference proteome</keyword>
<comment type="caution">
    <text evidence="1">The sequence shown here is derived from an EMBL/GenBank/DDBJ whole genome shotgun (WGS) entry which is preliminary data.</text>
</comment>
<accession>A0ACB9I9P0</accession>
<reference evidence="1 2" key="2">
    <citation type="journal article" date="2022" name="Mol. Ecol. Resour.">
        <title>The genomes of chicory, endive, great burdock and yacon provide insights into Asteraceae paleo-polyploidization history and plant inulin production.</title>
        <authorList>
            <person name="Fan W."/>
            <person name="Wang S."/>
            <person name="Wang H."/>
            <person name="Wang A."/>
            <person name="Jiang F."/>
            <person name="Liu H."/>
            <person name="Zhao H."/>
            <person name="Xu D."/>
            <person name="Zhang Y."/>
        </authorList>
    </citation>
    <scope>NUCLEOTIDE SEQUENCE [LARGE SCALE GENOMIC DNA]</scope>
    <source>
        <strain evidence="2">cv. Yunnan</strain>
        <tissue evidence="1">Leaves</tissue>
    </source>
</reference>
<dbReference type="EMBL" id="CM042026">
    <property type="protein sequence ID" value="KAI3804969.1"/>
    <property type="molecule type" value="Genomic_DNA"/>
</dbReference>
<organism evidence="1 2">
    <name type="scientific">Smallanthus sonchifolius</name>
    <dbReference type="NCBI Taxonomy" id="185202"/>
    <lineage>
        <taxon>Eukaryota</taxon>
        <taxon>Viridiplantae</taxon>
        <taxon>Streptophyta</taxon>
        <taxon>Embryophyta</taxon>
        <taxon>Tracheophyta</taxon>
        <taxon>Spermatophyta</taxon>
        <taxon>Magnoliopsida</taxon>
        <taxon>eudicotyledons</taxon>
        <taxon>Gunneridae</taxon>
        <taxon>Pentapetalae</taxon>
        <taxon>asterids</taxon>
        <taxon>campanulids</taxon>
        <taxon>Asterales</taxon>
        <taxon>Asteraceae</taxon>
        <taxon>Asteroideae</taxon>
        <taxon>Heliantheae alliance</taxon>
        <taxon>Millerieae</taxon>
        <taxon>Smallanthus</taxon>
    </lineage>
</organism>
<gene>
    <name evidence="1" type="ORF">L1987_26895</name>
</gene>
<proteinExistence type="predicted"/>
<evidence type="ECO:0000313" key="1">
    <source>
        <dbReference type="EMBL" id="KAI3804969.1"/>
    </source>
</evidence>
<name>A0ACB9I9P0_9ASTR</name>
<sequence length="104" mass="12011">MWKETTAHWIIKKKKTNNVKNQRKHIGSLILGIEKALCPQTAPRFQGMPQCSGPASGCYRTLVKEVVKVKEGIQPWECRSRKMIDYEECLKINIQCRKIECCTC</sequence>